<gene>
    <name evidence="1" type="ORF">VH12019_00031</name>
</gene>
<evidence type="ECO:0000313" key="1">
    <source>
        <dbReference type="EMBL" id="QHJ74358.1"/>
    </source>
</evidence>
<dbReference type="Proteomes" id="UP000464957">
    <property type="component" value="Segment"/>
</dbReference>
<reference evidence="1 2" key="1">
    <citation type="submission" date="2019-12" db="EMBL/GenBank/DDBJ databases">
        <authorList>
            <person name="Harris M."/>
            <person name="Ho T.C."/>
            <person name="Fruchtman H."/>
            <person name="Garin M."/>
            <person name="Kubatin V."/>
            <person name="Lu T."/>
            <person name="Xue L."/>
            <person name="Marr M.T."/>
        </authorList>
    </citation>
    <scope>NUCLEOTIDE SEQUENCE [LARGE SCALE GENOMIC DNA]</scope>
</reference>
<protein>
    <recommendedName>
        <fullName evidence="3">GIY-YIG domain-containing protein</fullName>
    </recommendedName>
</protein>
<organism evidence="1 2">
    <name type="scientific">Vibrio phage VH1_2019</name>
    <dbReference type="NCBI Taxonomy" id="2686307"/>
    <lineage>
        <taxon>Viruses</taxon>
        <taxon>Duplodnaviria</taxon>
        <taxon>Heunggongvirae</taxon>
        <taxon>Uroviricota</taxon>
        <taxon>Caudoviricetes</taxon>
        <taxon>Pantevenvirales</taxon>
        <taxon>Straboviridae</taxon>
        <taxon>Schizotequatrovirus</taxon>
        <taxon>Schizotequatrovirus KVP40</taxon>
    </lineage>
</organism>
<proteinExistence type="predicted"/>
<accession>A0A6B9SVN6</accession>
<dbReference type="InterPro" id="IPR035901">
    <property type="entry name" value="GIY-YIG_endonuc_sf"/>
</dbReference>
<evidence type="ECO:0000313" key="2">
    <source>
        <dbReference type="Proteomes" id="UP000464957"/>
    </source>
</evidence>
<dbReference type="SUPFAM" id="SSF82771">
    <property type="entry name" value="GIY-YIG endonuclease"/>
    <property type="match status" value="1"/>
</dbReference>
<dbReference type="EMBL" id="MN794232">
    <property type="protein sequence ID" value="QHJ74358.1"/>
    <property type="molecule type" value="Genomic_DNA"/>
</dbReference>
<sequence>MARIKWTLELIKEDALKYKTRGEWQKKSISGYTAARRRDVIDECCAHMTDVKKPSGYWTIERLKEDALKYKTRSEWFEKSSGYLTARSRGLIDECCAHMTEHTKPNGYWTIERLKEDALKYKTRSEWAKKSSGAYDAALRHDMLDDCCGHMKTDVKNLSKRCIYRIYSGNEIYIGLTYNADRRFDEHRKGTPQIVDLIERVGIENVIFERLTDYIEPVLAQIAEKEHIEHYESEGWVILNRAKGGSLGGDRLHWTTERIKEDALKYKTRNEWKNKSSGYGAAGRRGIIDECCSHMPAKYKWTLELIKEDALKYNTHNEWQKNSGGYDAARRRGILDECCAHMPKRAK</sequence>
<dbReference type="CDD" id="cd00719">
    <property type="entry name" value="GIY-YIG_SF"/>
    <property type="match status" value="1"/>
</dbReference>
<evidence type="ECO:0008006" key="3">
    <source>
        <dbReference type="Google" id="ProtNLM"/>
    </source>
</evidence>
<name>A0A6B9SVN6_9CAUD</name>